<accession>A0A1H0CRB9</accession>
<sequence>MLSYYSKLSAEVYDLDKYVGRSFGDVEYYQERLADCKGPVLEPGAGNGRLLIPLLEKGFDVDGLDVSTDMLDICRHHCEKRGLETNLFTGRMESFSLEKRYEAIIIPTGSFLLLHQREDAVRALENFQKHLNKDGRLLIDIFLQKDVSLHTVSTRSWETANDELITLETKLVEVDYVHQYSLSHHRYEKWKKGALLETELELFPLRWFGVEEFRLLLLQHGFKDITISADYQYGQYPTNTSEIITFEARV</sequence>
<gene>
    <name evidence="2" type="ORF">SAMN04488053_102198</name>
</gene>
<dbReference type="Proteomes" id="UP000198778">
    <property type="component" value="Unassembled WGS sequence"/>
</dbReference>
<dbReference type="InterPro" id="IPR041698">
    <property type="entry name" value="Methyltransf_25"/>
</dbReference>
<evidence type="ECO:0000259" key="1">
    <source>
        <dbReference type="Pfam" id="PF13649"/>
    </source>
</evidence>
<dbReference type="GO" id="GO:0008168">
    <property type="term" value="F:methyltransferase activity"/>
    <property type="evidence" value="ECO:0007669"/>
    <property type="project" value="UniProtKB-KW"/>
</dbReference>
<name>A0A1H0CRB9_9BACI</name>
<dbReference type="CDD" id="cd02440">
    <property type="entry name" value="AdoMet_MTases"/>
    <property type="match status" value="1"/>
</dbReference>
<proteinExistence type="predicted"/>
<feature type="domain" description="Methyltransferase" evidence="1">
    <location>
        <begin position="40"/>
        <end position="135"/>
    </location>
</feature>
<keyword evidence="2" id="KW-0808">Transferase</keyword>
<dbReference type="EMBL" id="FNIL01000002">
    <property type="protein sequence ID" value="SDN60375.1"/>
    <property type="molecule type" value="Genomic_DNA"/>
</dbReference>
<dbReference type="OrthoDB" id="9804312at2"/>
<keyword evidence="3" id="KW-1185">Reference proteome</keyword>
<reference evidence="3" key="1">
    <citation type="submission" date="2016-10" db="EMBL/GenBank/DDBJ databases">
        <authorList>
            <person name="Varghese N."/>
            <person name="Submissions S."/>
        </authorList>
    </citation>
    <scope>NUCLEOTIDE SEQUENCE [LARGE SCALE GENOMIC DNA]</scope>
    <source>
        <strain evidence="3">CGMCC 1.10369</strain>
    </source>
</reference>
<evidence type="ECO:0000313" key="3">
    <source>
        <dbReference type="Proteomes" id="UP000198778"/>
    </source>
</evidence>
<dbReference type="RefSeq" id="WP_090841452.1">
    <property type="nucleotide sequence ID" value="NZ_FNIL01000002.1"/>
</dbReference>
<protein>
    <submittedName>
        <fullName evidence="2">Methyltransferase domain-containing protein</fullName>
    </submittedName>
</protein>
<dbReference type="InterPro" id="IPR029063">
    <property type="entry name" value="SAM-dependent_MTases_sf"/>
</dbReference>
<dbReference type="Gene3D" id="3.40.50.150">
    <property type="entry name" value="Vaccinia Virus protein VP39"/>
    <property type="match status" value="1"/>
</dbReference>
<dbReference type="AlphaFoldDB" id="A0A1H0CRB9"/>
<dbReference type="Pfam" id="PF13649">
    <property type="entry name" value="Methyltransf_25"/>
    <property type="match status" value="1"/>
</dbReference>
<organism evidence="2 3">
    <name type="scientific">Alkalicoccus daliensis</name>
    <dbReference type="NCBI Taxonomy" id="745820"/>
    <lineage>
        <taxon>Bacteria</taxon>
        <taxon>Bacillati</taxon>
        <taxon>Bacillota</taxon>
        <taxon>Bacilli</taxon>
        <taxon>Bacillales</taxon>
        <taxon>Bacillaceae</taxon>
        <taxon>Alkalicoccus</taxon>
    </lineage>
</organism>
<dbReference type="SUPFAM" id="SSF53335">
    <property type="entry name" value="S-adenosyl-L-methionine-dependent methyltransferases"/>
    <property type="match status" value="1"/>
</dbReference>
<keyword evidence="2" id="KW-0489">Methyltransferase</keyword>
<evidence type="ECO:0000313" key="2">
    <source>
        <dbReference type="EMBL" id="SDN60375.1"/>
    </source>
</evidence>
<dbReference type="STRING" id="745820.SAMN04488053_102198"/>
<dbReference type="GO" id="GO:0032259">
    <property type="term" value="P:methylation"/>
    <property type="evidence" value="ECO:0007669"/>
    <property type="project" value="UniProtKB-KW"/>
</dbReference>
<dbReference type="Gene3D" id="2.20.25.110">
    <property type="entry name" value="S-adenosyl-L-methionine-dependent methyltransferases"/>
    <property type="match status" value="1"/>
</dbReference>